<dbReference type="RefSeq" id="XP_062721370.1">
    <property type="nucleotide sequence ID" value="XM_062864190.1"/>
</dbReference>
<dbReference type="GO" id="GO:0003677">
    <property type="term" value="F:DNA binding"/>
    <property type="evidence" value="ECO:0007669"/>
    <property type="project" value="UniProtKB-UniRule"/>
</dbReference>
<accession>A0AAJ0GTD6</accession>
<proteinExistence type="predicted"/>
<feature type="non-terminal residue" evidence="3">
    <location>
        <position position="78"/>
    </location>
</feature>
<evidence type="ECO:0000256" key="1">
    <source>
        <dbReference type="PROSITE-ProRule" id="PRU00267"/>
    </source>
</evidence>
<feature type="DNA-binding region" description="HMG box" evidence="1">
    <location>
        <begin position="1"/>
        <end position="73"/>
    </location>
</feature>
<evidence type="ECO:0000313" key="4">
    <source>
        <dbReference type="Proteomes" id="UP001273166"/>
    </source>
</evidence>
<keyword evidence="1" id="KW-0238">DNA-binding</keyword>
<dbReference type="Proteomes" id="UP001273166">
    <property type="component" value="Unassembled WGS sequence"/>
</dbReference>
<reference evidence="3" key="1">
    <citation type="journal article" date="2023" name="Mol. Phylogenet. Evol.">
        <title>Genome-scale phylogeny and comparative genomics of the fungal order Sordariales.</title>
        <authorList>
            <person name="Hensen N."/>
            <person name="Bonometti L."/>
            <person name="Westerberg I."/>
            <person name="Brannstrom I.O."/>
            <person name="Guillou S."/>
            <person name="Cros-Aarteil S."/>
            <person name="Calhoun S."/>
            <person name="Haridas S."/>
            <person name="Kuo A."/>
            <person name="Mondo S."/>
            <person name="Pangilinan J."/>
            <person name="Riley R."/>
            <person name="LaButti K."/>
            <person name="Andreopoulos B."/>
            <person name="Lipzen A."/>
            <person name="Chen C."/>
            <person name="Yan M."/>
            <person name="Daum C."/>
            <person name="Ng V."/>
            <person name="Clum A."/>
            <person name="Steindorff A."/>
            <person name="Ohm R.A."/>
            <person name="Martin F."/>
            <person name="Silar P."/>
            <person name="Natvig D.O."/>
            <person name="Lalanne C."/>
            <person name="Gautier V."/>
            <person name="Ament-Velasquez S.L."/>
            <person name="Kruys A."/>
            <person name="Hutchinson M.I."/>
            <person name="Powell A.J."/>
            <person name="Barry K."/>
            <person name="Miller A.N."/>
            <person name="Grigoriev I.V."/>
            <person name="Debuchy R."/>
            <person name="Gladieux P."/>
            <person name="Hiltunen Thoren M."/>
            <person name="Johannesson H."/>
        </authorList>
    </citation>
    <scope>NUCLEOTIDE SEQUENCE</scope>
    <source>
        <strain evidence="3">CBS 333.67</strain>
    </source>
</reference>
<dbReference type="GeneID" id="87883019"/>
<organism evidence="3 4">
    <name type="scientific">Chaetomium strumarium</name>
    <dbReference type="NCBI Taxonomy" id="1170767"/>
    <lineage>
        <taxon>Eukaryota</taxon>
        <taxon>Fungi</taxon>
        <taxon>Dikarya</taxon>
        <taxon>Ascomycota</taxon>
        <taxon>Pezizomycotina</taxon>
        <taxon>Sordariomycetes</taxon>
        <taxon>Sordariomycetidae</taxon>
        <taxon>Sordariales</taxon>
        <taxon>Chaetomiaceae</taxon>
        <taxon>Chaetomium</taxon>
    </lineage>
</organism>
<dbReference type="Gene3D" id="1.10.30.10">
    <property type="entry name" value="High mobility group box domain"/>
    <property type="match status" value="1"/>
</dbReference>
<comment type="caution">
    <text evidence="3">The sequence shown here is derived from an EMBL/GenBank/DDBJ whole genome shotgun (WGS) entry which is preliminary data.</text>
</comment>
<feature type="domain" description="HMG box" evidence="2">
    <location>
        <begin position="1"/>
        <end position="73"/>
    </location>
</feature>
<dbReference type="PROSITE" id="PS50118">
    <property type="entry name" value="HMG_BOX_2"/>
    <property type="match status" value="1"/>
</dbReference>
<dbReference type="Pfam" id="PF00505">
    <property type="entry name" value="HMG_box"/>
    <property type="match status" value="1"/>
</dbReference>
<keyword evidence="1" id="KW-0539">Nucleus</keyword>
<reference evidence="3" key="2">
    <citation type="submission" date="2023-06" db="EMBL/GenBank/DDBJ databases">
        <authorList>
            <consortium name="Lawrence Berkeley National Laboratory"/>
            <person name="Mondo S.J."/>
            <person name="Hensen N."/>
            <person name="Bonometti L."/>
            <person name="Westerberg I."/>
            <person name="Brannstrom I.O."/>
            <person name="Guillou S."/>
            <person name="Cros-Aarteil S."/>
            <person name="Calhoun S."/>
            <person name="Haridas S."/>
            <person name="Kuo A."/>
            <person name="Pangilinan J."/>
            <person name="Riley R."/>
            <person name="Labutti K."/>
            <person name="Andreopoulos B."/>
            <person name="Lipzen A."/>
            <person name="Chen C."/>
            <person name="Yanf M."/>
            <person name="Daum C."/>
            <person name="Ng V."/>
            <person name="Clum A."/>
            <person name="Steindorff A."/>
            <person name="Ohm R."/>
            <person name="Martin F."/>
            <person name="Silar P."/>
            <person name="Natvig D."/>
            <person name="Lalanne C."/>
            <person name="Gautier V."/>
            <person name="Ament-Velasquez S.L."/>
            <person name="Kruys A."/>
            <person name="Hutchinson M.I."/>
            <person name="Powell A.J."/>
            <person name="Barry K."/>
            <person name="Miller A.N."/>
            <person name="Grigoriev I.V."/>
            <person name="Debuchy R."/>
            <person name="Gladieux P."/>
            <person name="Thoren M.H."/>
            <person name="Johannesson H."/>
        </authorList>
    </citation>
    <scope>NUCLEOTIDE SEQUENCE</scope>
    <source>
        <strain evidence="3">CBS 333.67</strain>
    </source>
</reference>
<dbReference type="InterPro" id="IPR009071">
    <property type="entry name" value="HMG_box_dom"/>
</dbReference>
<feature type="non-terminal residue" evidence="3">
    <location>
        <position position="1"/>
    </location>
</feature>
<dbReference type="SUPFAM" id="SSF47095">
    <property type="entry name" value="HMG-box"/>
    <property type="match status" value="1"/>
</dbReference>
<gene>
    <name evidence="3" type="ORF">B0T15DRAFT_369471</name>
</gene>
<dbReference type="EMBL" id="JAUDZG010000004">
    <property type="protein sequence ID" value="KAK3305590.1"/>
    <property type="molecule type" value="Genomic_DNA"/>
</dbReference>
<evidence type="ECO:0000259" key="2">
    <source>
        <dbReference type="PROSITE" id="PS50118"/>
    </source>
</evidence>
<keyword evidence="4" id="KW-1185">Reference proteome</keyword>
<evidence type="ECO:0000313" key="3">
    <source>
        <dbReference type="EMBL" id="KAK3305590.1"/>
    </source>
</evidence>
<name>A0AAJ0GTD6_9PEZI</name>
<protein>
    <recommendedName>
        <fullName evidence="2">HMG box domain-containing protein</fullName>
    </recommendedName>
</protein>
<dbReference type="AlphaFoldDB" id="A0AAJ0GTD6"/>
<dbReference type="InterPro" id="IPR036910">
    <property type="entry name" value="HMG_box_dom_sf"/>
</dbReference>
<dbReference type="GO" id="GO:0005634">
    <property type="term" value="C:nucleus"/>
    <property type="evidence" value="ECO:0007669"/>
    <property type="project" value="UniProtKB-UniRule"/>
</dbReference>
<sequence>RPVNAFMLYRMCYMPRIEEFCRRRADRSRKNNAHISSIAGASWRQEPQDLRDRFAAWAEQDKEGHRRAFPGWKYCPRQ</sequence>